<protein>
    <submittedName>
        <fullName evidence="10">ABC transporter</fullName>
    </submittedName>
</protein>
<dbReference type="GO" id="GO:0005524">
    <property type="term" value="F:ATP binding"/>
    <property type="evidence" value="ECO:0007669"/>
    <property type="project" value="UniProtKB-KW"/>
</dbReference>
<evidence type="ECO:0000256" key="3">
    <source>
        <dbReference type="ARBA" id="ARBA00022741"/>
    </source>
</evidence>
<dbReference type="SUPFAM" id="SSF90123">
    <property type="entry name" value="ABC transporter transmembrane region"/>
    <property type="match status" value="1"/>
</dbReference>
<proteinExistence type="predicted"/>
<sequence>MLPEIKKLVAELKPYKKTIAIVAVTGIAYALAAAKFAFLTKSLFDALSGSKHDEIMNLVPLALGLALVMAVGRYYHIYLMNYVAECVVQNIRQKLQQKFMSLNLSFHNNYHAGSGGLISRILNDIRTIQDGLRVVADIFLHPLLLIALITNLFRIDWKLTLGTMVAVPFIAAILKSISRSMRKYIPQERDALEYMTSTIKESLDGVRIIQSFNLEKDMAKRLIDDSNKYLDIRKTIYKRQEAAGPATEFIATIILLSVLLYTSFEVAAGRATPGTFIGFLTSLLMINQPIKRVQEAYVRIQEVTISVQRIFSIIEDPSEVPQSPLNKPFPKNWKKITYRNVSFSYGKDMILKNINLEINRGEVVALVGASGSGKSTIVNLLERFFDATSGEILIDDINILDLNLKDLRRNVALVTQDVFLFSDTIEKNIWAGDYNRNRADVLAMAKLANAHDFIMKMPQGYESRVGDRGNLLSGGEKQRISIARAMFKDAPLLILDEATSALDTASEIEVQKGLDHLMEGRTALVIAHRLSTIQKADKIVVLKNGEIVEVGNHTHLLGQQGEYFRFHSLQHT</sequence>
<dbReference type="EMBL" id="LUKF01000001">
    <property type="protein sequence ID" value="KYG70732.1"/>
    <property type="molecule type" value="Genomic_DNA"/>
</dbReference>
<evidence type="ECO:0000313" key="10">
    <source>
        <dbReference type="EMBL" id="KYG70732.1"/>
    </source>
</evidence>
<dbReference type="FunFam" id="3.40.50.300:FF:000218">
    <property type="entry name" value="Multidrug ABC transporter ATP-binding protein"/>
    <property type="match status" value="1"/>
</dbReference>
<dbReference type="OrthoDB" id="5578035at2"/>
<dbReference type="InterPro" id="IPR036640">
    <property type="entry name" value="ABC1_TM_sf"/>
</dbReference>
<feature type="transmembrane region" description="Helical" evidence="7">
    <location>
        <begin position="242"/>
        <end position="261"/>
    </location>
</feature>
<dbReference type="SMART" id="SM00382">
    <property type="entry name" value="AAA"/>
    <property type="match status" value="1"/>
</dbReference>
<dbReference type="InterPro" id="IPR027417">
    <property type="entry name" value="P-loop_NTPase"/>
</dbReference>
<feature type="transmembrane region" description="Helical" evidence="7">
    <location>
        <begin position="159"/>
        <end position="177"/>
    </location>
</feature>
<dbReference type="CDD" id="cd18552">
    <property type="entry name" value="ABC_6TM_MsbA_like"/>
    <property type="match status" value="1"/>
</dbReference>
<keyword evidence="5 7" id="KW-1133">Transmembrane helix</keyword>
<dbReference type="Proteomes" id="UP000075391">
    <property type="component" value="Unassembled WGS sequence"/>
</dbReference>
<dbReference type="PROSITE" id="PS00211">
    <property type="entry name" value="ABC_TRANSPORTER_1"/>
    <property type="match status" value="1"/>
</dbReference>
<dbReference type="InterPro" id="IPR017871">
    <property type="entry name" value="ABC_transporter-like_CS"/>
</dbReference>
<evidence type="ECO:0000256" key="4">
    <source>
        <dbReference type="ARBA" id="ARBA00022840"/>
    </source>
</evidence>
<keyword evidence="4" id="KW-0067">ATP-binding</keyword>
<dbReference type="Gene3D" id="3.40.50.300">
    <property type="entry name" value="P-loop containing nucleotide triphosphate hydrolases"/>
    <property type="match status" value="1"/>
</dbReference>
<dbReference type="PANTHER" id="PTHR43394">
    <property type="entry name" value="ATP-DEPENDENT PERMEASE MDL1, MITOCHONDRIAL"/>
    <property type="match status" value="1"/>
</dbReference>
<dbReference type="GO" id="GO:0016887">
    <property type="term" value="F:ATP hydrolysis activity"/>
    <property type="evidence" value="ECO:0007669"/>
    <property type="project" value="InterPro"/>
</dbReference>
<dbReference type="AlphaFoldDB" id="A0A150WWQ2"/>
<name>A0A150WWQ2_BDEBC</name>
<dbReference type="GO" id="GO:0015421">
    <property type="term" value="F:ABC-type oligopeptide transporter activity"/>
    <property type="evidence" value="ECO:0007669"/>
    <property type="project" value="TreeGrafter"/>
</dbReference>
<dbReference type="InterPro" id="IPR003593">
    <property type="entry name" value="AAA+_ATPase"/>
</dbReference>
<gene>
    <name evidence="10" type="ORF">AZI85_02020</name>
</gene>
<comment type="caution">
    <text evidence="10">The sequence shown here is derived from an EMBL/GenBank/DDBJ whole genome shotgun (WGS) entry which is preliminary data.</text>
</comment>
<evidence type="ECO:0000256" key="7">
    <source>
        <dbReference type="SAM" id="Phobius"/>
    </source>
</evidence>
<organism evidence="10 11">
    <name type="scientific">Bdellovibrio bacteriovorus</name>
    <dbReference type="NCBI Taxonomy" id="959"/>
    <lineage>
        <taxon>Bacteria</taxon>
        <taxon>Pseudomonadati</taxon>
        <taxon>Bdellovibrionota</taxon>
        <taxon>Bdellovibrionia</taxon>
        <taxon>Bdellovibrionales</taxon>
        <taxon>Pseudobdellovibrionaceae</taxon>
        <taxon>Bdellovibrio</taxon>
    </lineage>
</organism>
<evidence type="ECO:0000259" key="9">
    <source>
        <dbReference type="PROSITE" id="PS50929"/>
    </source>
</evidence>
<accession>A0A150WWQ2</accession>
<feature type="domain" description="ABC transmembrane type-1" evidence="9">
    <location>
        <begin position="20"/>
        <end position="302"/>
    </location>
</feature>
<evidence type="ECO:0000256" key="6">
    <source>
        <dbReference type="ARBA" id="ARBA00023136"/>
    </source>
</evidence>
<evidence type="ECO:0000256" key="5">
    <source>
        <dbReference type="ARBA" id="ARBA00022989"/>
    </source>
</evidence>
<keyword evidence="6 7" id="KW-0472">Membrane</keyword>
<feature type="transmembrane region" description="Helical" evidence="7">
    <location>
        <begin position="134"/>
        <end position="153"/>
    </location>
</feature>
<dbReference type="InterPro" id="IPR003439">
    <property type="entry name" value="ABC_transporter-like_ATP-bd"/>
</dbReference>
<dbReference type="InterPro" id="IPR039421">
    <property type="entry name" value="Type_1_exporter"/>
</dbReference>
<evidence type="ECO:0000256" key="1">
    <source>
        <dbReference type="ARBA" id="ARBA00004651"/>
    </source>
</evidence>
<dbReference type="Gene3D" id="1.20.1560.10">
    <property type="entry name" value="ABC transporter type 1, transmembrane domain"/>
    <property type="match status" value="1"/>
</dbReference>
<feature type="transmembrane region" description="Helical" evidence="7">
    <location>
        <begin position="20"/>
        <end position="38"/>
    </location>
</feature>
<evidence type="ECO:0000313" key="11">
    <source>
        <dbReference type="Proteomes" id="UP000075391"/>
    </source>
</evidence>
<feature type="transmembrane region" description="Helical" evidence="7">
    <location>
        <begin position="58"/>
        <end position="75"/>
    </location>
</feature>
<keyword evidence="2 7" id="KW-0812">Transmembrane</keyword>
<keyword evidence="3" id="KW-0547">Nucleotide-binding</keyword>
<dbReference type="GO" id="GO:0005886">
    <property type="term" value="C:plasma membrane"/>
    <property type="evidence" value="ECO:0007669"/>
    <property type="project" value="UniProtKB-SubCell"/>
</dbReference>
<comment type="subcellular location">
    <subcellularLocation>
        <location evidence="1">Cell membrane</location>
        <topology evidence="1">Multi-pass membrane protein</topology>
    </subcellularLocation>
</comment>
<dbReference type="SUPFAM" id="SSF52540">
    <property type="entry name" value="P-loop containing nucleoside triphosphate hydrolases"/>
    <property type="match status" value="1"/>
</dbReference>
<dbReference type="Pfam" id="PF00664">
    <property type="entry name" value="ABC_membrane"/>
    <property type="match status" value="1"/>
</dbReference>
<feature type="domain" description="ABC transporter" evidence="8">
    <location>
        <begin position="336"/>
        <end position="569"/>
    </location>
</feature>
<dbReference type="RefSeq" id="WP_063242499.1">
    <property type="nucleotide sequence ID" value="NZ_LUKF01000001.1"/>
</dbReference>
<dbReference type="InterPro" id="IPR011527">
    <property type="entry name" value="ABC1_TM_dom"/>
</dbReference>
<evidence type="ECO:0000259" key="8">
    <source>
        <dbReference type="PROSITE" id="PS50893"/>
    </source>
</evidence>
<evidence type="ECO:0000256" key="2">
    <source>
        <dbReference type="ARBA" id="ARBA00022692"/>
    </source>
</evidence>
<dbReference type="Pfam" id="PF00005">
    <property type="entry name" value="ABC_tran"/>
    <property type="match status" value="1"/>
</dbReference>
<dbReference type="PROSITE" id="PS50893">
    <property type="entry name" value="ABC_TRANSPORTER_2"/>
    <property type="match status" value="1"/>
</dbReference>
<reference evidence="10 11" key="1">
    <citation type="submission" date="2016-03" db="EMBL/GenBank/DDBJ databases">
        <authorList>
            <person name="Ploux O."/>
        </authorList>
    </citation>
    <scope>NUCLEOTIDE SEQUENCE [LARGE SCALE GENOMIC DNA]</scope>
    <source>
        <strain evidence="10 11">BER2</strain>
    </source>
</reference>
<dbReference type="PANTHER" id="PTHR43394:SF1">
    <property type="entry name" value="ATP-BINDING CASSETTE SUB-FAMILY B MEMBER 10, MITOCHONDRIAL"/>
    <property type="match status" value="1"/>
</dbReference>
<dbReference type="PROSITE" id="PS50929">
    <property type="entry name" value="ABC_TM1F"/>
    <property type="match status" value="1"/>
</dbReference>